<gene>
    <name evidence="7" type="primary">purF</name>
    <name evidence="13" type="ORF">EII34_12935</name>
</gene>
<evidence type="ECO:0000256" key="9">
    <source>
        <dbReference type="PIRSR" id="PIRSR000485-1"/>
    </source>
</evidence>
<keyword evidence="7 11" id="KW-0408">Iron</keyword>
<dbReference type="HAMAP" id="MF_01931">
    <property type="entry name" value="PurF"/>
    <property type="match status" value="1"/>
</dbReference>
<name>A0A3P1T4G7_9ACTN</name>
<evidence type="ECO:0000256" key="1">
    <source>
        <dbReference type="ARBA" id="ARBA00005209"/>
    </source>
</evidence>
<dbReference type="GO" id="GO:0006189">
    <property type="term" value="P:'de novo' IMP biosynthetic process"/>
    <property type="evidence" value="ECO:0007669"/>
    <property type="project" value="UniProtKB-UniRule"/>
</dbReference>
<keyword evidence="7 10" id="KW-0479">Metal-binding</keyword>
<feature type="active site" description="Nucleophile" evidence="7 9">
    <location>
        <position position="23"/>
    </location>
</feature>
<feature type="binding site" evidence="7 11">
    <location>
        <position position="411"/>
    </location>
    <ligand>
        <name>[4Fe-4S] cluster</name>
        <dbReference type="ChEBI" id="CHEBI:49883"/>
    </ligand>
</feature>
<comment type="function">
    <text evidence="7">Catalyzes the formation of phosphoribosylamine from phosphoribosylpyrophosphate (PRPP) and glutamine.</text>
</comment>
<dbReference type="InterPro" id="IPR029055">
    <property type="entry name" value="Ntn_hydrolases_N"/>
</dbReference>
<sequence length="505" mass="54827">MLRPDGRLSLDLDPVDHGPKDACGVFGVFAPAEDVAQLTYYGLFALQHRGQESAGIAVSTGKRITVFKDMGLVSQVFDEATLSSLKGRLGIGHTRYSTTGASVWHNAQPTFRATHHGGFALAHNGNLTNTHELQEWLHQLDPALRVPEKRTMDSTNDTSLVTALMSAFGEEPVEQVALKVLPRLKGAFCLTFMNETTLFAARDPQGVRPLVLGRLASGWVVASETAALDIVGASVVREVEPGEFIAIDEAGLRSRRFADAQRKGCLFEYVYLARPDTTISGRSVHATRVEIGRMLAREHPARADLVIPTPDSGTPSAVGYAEASGIPFGLGLVKNAYVGRTFIQPSQTIRQLGIRLKLNPLKEVIAGQRLVVVDDSIVRGNTQRALVRMLREAGAKEVHVRISSPPVEWPCFYGIDFATRAELIAPGLTVDAICRSIGADSLGFISLEALTEATRQPADQLCRACFDGRYPIDVPRGQEQLLREAACEGVDDLDALATTSHQEER</sequence>
<dbReference type="InterPro" id="IPR017932">
    <property type="entry name" value="GATase_2_dom"/>
</dbReference>
<comment type="cofactor">
    <cofactor evidence="7 10">
        <name>Mg(2+)</name>
        <dbReference type="ChEBI" id="CHEBI:18420"/>
    </cofactor>
    <text evidence="7 10">Binds 1 Mg(2+) ion per subunit.</text>
</comment>
<keyword evidence="7" id="KW-0004">4Fe-4S</keyword>
<dbReference type="PANTHER" id="PTHR11907">
    <property type="entry name" value="AMIDOPHOSPHORIBOSYLTRANSFERASE"/>
    <property type="match status" value="1"/>
</dbReference>
<feature type="binding site" evidence="7 11">
    <location>
        <position position="462"/>
    </location>
    <ligand>
        <name>[4Fe-4S] cluster</name>
        <dbReference type="ChEBI" id="CHEBI:49883"/>
    </ligand>
</feature>
<dbReference type="Proteomes" id="UP000280819">
    <property type="component" value="Unassembled WGS sequence"/>
</dbReference>
<evidence type="ECO:0000256" key="2">
    <source>
        <dbReference type="ARBA" id="ARBA00010138"/>
    </source>
</evidence>
<evidence type="ECO:0000256" key="4">
    <source>
        <dbReference type="ARBA" id="ARBA00022679"/>
    </source>
</evidence>
<dbReference type="SUPFAM" id="SSF53271">
    <property type="entry name" value="PRTase-like"/>
    <property type="match status" value="1"/>
</dbReference>
<dbReference type="AlphaFoldDB" id="A0A3P1T4G7"/>
<keyword evidence="7 10" id="KW-0460">Magnesium</keyword>
<dbReference type="GO" id="GO:0051539">
    <property type="term" value="F:4 iron, 4 sulfur cluster binding"/>
    <property type="evidence" value="ECO:0007669"/>
    <property type="project" value="UniProtKB-KW"/>
</dbReference>
<keyword evidence="6 7" id="KW-0315">Glutamine amidotransferase</keyword>
<dbReference type="GO" id="GO:0009113">
    <property type="term" value="P:purine nucleobase biosynthetic process"/>
    <property type="evidence" value="ECO:0007669"/>
    <property type="project" value="UniProtKB-UniRule"/>
</dbReference>
<feature type="binding site" evidence="7 11">
    <location>
        <position position="465"/>
    </location>
    <ligand>
        <name>[4Fe-4S] cluster</name>
        <dbReference type="ChEBI" id="CHEBI:49883"/>
    </ligand>
</feature>
<dbReference type="Pfam" id="PF13522">
    <property type="entry name" value="GATase_6"/>
    <property type="match status" value="1"/>
</dbReference>
<evidence type="ECO:0000256" key="8">
    <source>
        <dbReference type="PIRNR" id="PIRNR000485"/>
    </source>
</evidence>
<dbReference type="EMBL" id="RQZG01000017">
    <property type="protein sequence ID" value="RRD03706.1"/>
    <property type="molecule type" value="Genomic_DNA"/>
</dbReference>
<proteinExistence type="inferred from homology"/>
<keyword evidence="5 7" id="KW-0658">Purine biosynthesis</keyword>
<reference evidence="13 14" key="1">
    <citation type="submission" date="2018-11" db="EMBL/GenBank/DDBJ databases">
        <title>Genomes From Bacteria Associated with the Canine Oral Cavity: a Test Case for Automated Genome-Based Taxonomic Assignment.</title>
        <authorList>
            <person name="Coil D.A."/>
            <person name="Jospin G."/>
            <person name="Darling A.E."/>
            <person name="Wallis C."/>
            <person name="Davis I.J."/>
            <person name="Harris S."/>
            <person name="Eisen J.A."/>
            <person name="Holcombe L.J."/>
            <person name="O'Flynn C."/>
        </authorList>
    </citation>
    <scope>NUCLEOTIDE SEQUENCE [LARGE SCALE GENOMIC DNA]</scope>
    <source>
        <strain evidence="13 14">OH887_COT-365</strain>
    </source>
</reference>
<evidence type="ECO:0000256" key="11">
    <source>
        <dbReference type="PIRSR" id="PIRSR000485-3"/>
    </source>
</evidence>
<comment type="similarity">
    <text evidence="2 7 8">In the C-terminal section; belongs to the purine/pyrimidine phosphoribosyltransferase family.</text>
</comment>
<evidence type="ECO:0000259" key="12">
    <source>
        <dbReference type="PROSITE" id="PS51278"/>
    </source>
</evidence>
<evidence type="ECO:0000256" key="10">
    <source>
        <dbReference type="PIRSR" id="PIRSR000485-2"/>
    </source>
</evidence>
<dbReference type="InterPro" id="IPR005854">
    <property type="entry name" value="PurF"/>
</dbReference>
<feature type="binding site" evidence="7 11">
    <location>
        <position position="265"/>
    </location>
    <ligand>
        <name>[4Fe-4S] cluster</name>
        <dbReference type="ChEBI" id="CHEBI:49883"/>
    </ligand>
</feature>
<feature type="binding site" evidence="7 10">
    <location>
        <position position="374"/>
    </location>
    <ligand>
        <name>Mg(2+)</name>
        <dbReference type="ChEBI" id="CHEBI:18420"/>
    </ligand>
</feature>
<evidence type="ECO:0000256" key="6">
    <source>
        <dbReference type="ARBA" id="ARBA00022962"/>
    </source>
</evidence>
<dbReference type="Gene3D" id="3.40.50.2020">
    <property type="match status" value="1"/>
</dbReference>
<comment type="cofactor">
    <cofactor evidence="7 11">
        <name>[4Fe-4S] cluster</name>
        <dbReference type="ChEBI" id="CHEBI:49883"/>
    </cofactor>
    <text evidence="7 11">Binds 1 [4Fe-4S] cluster per subunit.</text>
</comment>
<dbReference type="PROSITE" id="PS51278">
    <property type="entry name" value="GATASE_TYPE_2"/>
    <property type="match status" value="1"/>
</dbReference>
<dbReference type="PIRSF" id="PIRSF000485">
    <property type="entry name" value="Amd_phspho_trans"/>
    <property type="match status" value="1"/>
</dbReference>
<dbReference type="InterPro" id="IPR029057">
    <property type="entry name" value="PRTase-like"/>
</dbReference>
<feature type="binding site" evidence="7 10">
    <location>
        <position position="375"/>
    </location>
    <ligand>
        <name>Mg(2+)</name>
        <dbReference type="ChEBI" id="CHEBI:18420"/>
    </ligand>
</feature>
<keyword evidence="7 11" id="KW-0411">Iron-sulfur</keyword>
<evidence type="ECO:0000313" key="13">
    <source>
        <dbReference type="EMBL" id="RRD03706.1"/>
    </source>
</evidence>
<comment type="pathway">
    <text evidence="1 7 8">Purine metabolism; IMP biosynthesis via de novo pathway; N(1)-(5-phospho-D-ribosyl)glycinamide from 5-phospho-alpha-D-ribose 1-diphosphate: step 1/2.</text>
</comment>
<dbReference type="GO" id="GO:0004044">
    <property type="term" value="F:amidophosphoribosyltransferase activity"/>
    <property type="evidence" value="ECO:0007669"/>
    <property type="project" value="UniProtKB-UniRule"/>
</dbReference>
<dbReference type="InterPro" id="IPR000836">
    <property type="entry name" value="PRTase_dom"/>
</dbReference>
<evidence type="ECO:0000313" key="14">
    <source>
        <dbReference type="Proteomes" id="UP000280819"/>
    </source>
</evidence>
<dbReference type="NCBIfam" id="TIGR01134">
    <property type="entry name" value="purF"/>
    <property type="match status" value="1"/>
</dbReference>
<evidence type="ECO:0000256" key="3">
    <source>
        <dbReference type="ARBA" id="ARBA00022676"/>
    </source>
</evidence>
<keyword evidence="3 7" id="KW-0328">Glycosyltransferase</keyword>
<dbReference type="CDD" id="cd00715">
    <property type="entry name" value="GPATase_N"/>
    <property type="match status" value="1"/>
</dbReference>
<dbReference type="Gene3D" id="3.60.20.10">
    <property type="entry name" value="Glutamine Phosphoribosylpyrophosphate, subunit 1, domain 1"/>
    <property type="match status" value="1"/>
</dbReference>
<comment type="catalytic activity">
    <reaction evidence="7 8">
        <text>5-phospho-beta-D-ribosylamine + L-glutamate + diphosphate = 5-phospho-alpha-D-ribose 1-diphosphate + L-glutamine + H2O</text>
        <dbReference type="Rhea" id="RHEA:14905"/>
        <dbReference type="ChEBI" id="CHEBI:15377"/>
        <dbReference type="ChEBI" id="CHEBI:29985"/>
        <dbReference type="ChEBI" id="CHEBI:33019"/>
        <dbReference type="ChEBI" id="CHEBI:58017"/>
        <dbReference type="ChEBI" id="CHEBI:58359"/>
        <dbReference type="ChEBI" id="CHEBI:58681"/>
        <dbReference type="EC" id="2.4.2.14"/>
    </reaction>
</comment>
<dbReference type="EC" id="2.4.2.14" evidence="7"/>
<evidence type="ECO:0000256" key="5">
    <source>
        <dbReference type="ARBA" id="ARBA00022755"/>
    </source>
</evidence>
<keyword evidence="4 7" id="KW-0808">Transferase</keyword>
<dbReference type="InterPro" id="IPR035584">
    <property type="entry name" value="PurF_N"/>
</dbReference>
<feature type="binding site" evidence="7 10">
    <location>
        <position position="312"/>
    </location>
    <ligand>
        <name>Mg(2+)</name>
        <dbReference type="ChEBI" id="CHEBI:18420"/>
    </ligand>
</feature>
<comment type="caution">
    <text evidence="13">The sequence shown here is derived from an EMBL/GenBank/DDBJ whole genome shotgun (WGS) entry which is preliminary data.</text>
</comment>
<evidence type="ECO:0000256" key="7">
    <source>
        <dbReference type="HAMAP-Rule" id="MF_01931"/>
    </source>
</evidence>
<organism evidence="13 14">
    <name type="scientific">Arachnia propionica</name>
    <dbReference type="NCBI Taxonomy" id="1750"/>
    <lineage>
        <taxon>Bacteria</taxon>
        <taxon>Bacillati</taxon>
        <taxon>Actinomycetota</taxon>
        <taxon>Actinomycetes</taxon>
        <taxon>Propionibacteriales</taxon>
        <taxon>Propionibacteriaceae</taxon>
        <taxon>Arachnia</taxon>
    </lineage>
</organism>
<dbReference type="RefSeq" id="WP_124845581.1">
    <property type="nucleotide sequence ID" value="NZ_JAUNKP010000050.1"/>
</dbReference>
<dbReference type="SUPFAM" id="SSF56235">
    <property type="entry name" value="N-terminal nucleophile aminohydrolases (Ntn hydrolases)"/>
    <property type="match status" value="1"/>
</dbReference>
<accession>A0A3P1T4G7</accession>
<dbReference type="CDD" id="cd06223">
    <property type="entry name" value="PRTases_typeI"/>
    <property type="match status" value="1"/>
</dbReference>
<dbReference type="GO" id="GO:0000287">
    <property type="term" value="F:magnesium ion binding"/>
    <property type="evidence" value="ECO:0007669"/>
    <property type="project" value="UniProtKB-UniRule"/>
</dbReference>
<feature type="domain" description="Glutamine amidotransferase type-2" evidence="12">
    <location>
        <begin position="23"/>
        <end position="250"/>
    </location>
</feature>
<dbReference type="UniPathway" id="UPA00074">
    <property type="reaction ID" value="UER00124"/>
</dbReference>
<dbReference type="OrthoDB" id="9801213at2"/>
<protein>
    <recommendedName>
        <fullName evidence="7">Amidophosphoribosyltransferase</fullName>
        <shortName evidence="7">ATase</shortName>
        <ecNumber evidence="7">2.4.2.14</ecNumber>
    </recommendedName>
    <alternativeName>
        <fullName evidence="7">Glutamine phosphoribosylpyrophosphate amidotransferase</fullName>
        <shortName evidence="7">GPATase</shortName>
    </alternativeName>
</protein>